<gene>
    <name evidence="2" type="ORF">ACFSSA_11660</name>
</gene>
<keyword evidence="1" id="KW-0812">Transmembrane</keyword>
<organism evidence="2 3">
    <name type="scientific">Luteolibacter algae</name>
    <dbReference type="NCBI Taxonomy" id="454151"/>
    <lineage>
        <taxon>Bacteria</taxon>
        <taxon>Pseudomonadati</taxon>
        <taxon>Verrucomicrobiota</taxon>
        <taxon>Verrucomicrobiia</taxon>
        <taxon>Verrucomicrobiales</taxon>
        <taxon>Verrucomicrobiaceae</taxon>
        <taxon>Luteolibacter</taxon>
    </lineage>
</organism>
<dbReference type="RefSeq" id="WP_386820619.1">
    <property type="nucleotide sequence ID" value="NZ_JBHUIT010000026.1"/>
</dbReference>
<feature type="transmembrane region" description="Helical" evidence="1">
    <location>
        <begin position="39"/>
        <end position="61"/>
    </location>
</feature>
<proteinExistence type="predicted"/>
<sequence length="138" mass="15816">MDSGNHKSLAESGEQELSELLQEAELRKQRKLKETGSRVGWVIGIPVILLFLWASIFLLTYENPTLPEIERVKASQPVSTELTSEQKDMAQYDLFRDEKERVIKNPGIDPEAGKMIKQEDIRFAVELLNFMRPPTESK</sequence>
<dbReference type="Proteomes" id="UP001597375">
    <property type="component" value="Unassembled WGS sequence"/>
</dbReference>
<keyword evidence="1" id="KW-0472">Membrane</keyword>
<accession>A0ABW5D8E3</accession>
<keyword evidence="1" id="KW-1133">Transmembrane helix</keyword>
<evidence type="ECO:0000256" key="1">
    <source>
        <dbReference type="SAM" id="Phobius"/>
    </source>
</evidence>
<evidence type="ECO:0000313" key="2">
    <source>
        <dbReference type="EMBL" id="MFD2257333.1"/>
    </source>
</evidence>
<reference evidence="3" key="1">
    <citation type="journal article" date="2019" name="Int. J. Syst. Evol. Microbiol.">
        <title>The Global Catalogue of Microorganisms (GCM) 10K type strain sequencing project: providing services to taxonomists for standard genome sequencing and annotation.</title>
        <authorList>
            <consortium name="The Broad Institute Genomics Platform"/>
            <consortium name="The Broad Institute Genome Sequencing Center for Infectious Disease"/>
            <person name="Wu L."/>
            <person name="Ma J."/>
        </authorList>
    </citation>
    <scope>NUCLEOTIDE SEQUENCE [LARGE SCALE GENOMIC DNA]</scope>
    <source>
        <strain evidence="3">CGMCC 4.7106</strain>
    </source>
</reference>
<evidence type="ECO:0000313" key="3">
    <source>
        <dbReference type="Proteomes" id="UP001597375"/>
    </source>
</evidence>
<protein>
    <submittedName>
        <fullName evidence="2">Uncharacterized protein</fullName>
    </submittedName>
</protein>
<dbReference type="EMBL" id="JBHUIT010000026">
    <property type="protein sequence ID" value="MFD2257333.1"/>
    <property type="molecule type" value="Genomic_DNA"/>
</dbReference>
<keyword evidence="3" id="KW-1185">Reference proteome</keyword>
<comment type="caution">
    <text evidence="2">The sequence shown here is derived from an EMBL/GenBank/DDBJ whole genome shotgun (WGS) entry which is preliminary data.</text>
</comment>
<name>A0ABW5D8E3_9BACT</name>